<dbReference type="AlphaFoldDB" id="A0A4U0H8A3"/>
<dbReference type="GO" id="GO:0016787">
    <property type="term" value="F:hydrolase activity"/>
    <property type="evidence" value="ECO:0007669"/>
    <property type="project" value="UniProtKB-KW"/>
</dbReference>
<evidence type="ECO:0000313" key="4">
    <source>
        <dbReference type="EMBL" id="TJY67988.1"/>
    </source>
</evidence>
<sequence>MKTTSPLSLLLTLVSIFVSTVDLSAQYKQTIVNRTTLVQNSGNIIPLQRLDKLKIAVVTPVKGKYIPFVEQVQKYAEVSVFDFNMYEENTKYFNTIIVAATERELRSDLAALLQQSAVNRKHVILSLFKESAPLENPWTSPASQSGFTKLVSPGIDATSQRNAAMSLFGGLALTEGKLKTEQTRIQYAAGESSGLDISKMTTRIDAIAKEAISKHAAPGLVVMALKSGQVIFEKAYGSHTYESKQATAVDDIFDLASISKIAGTTPVVMTLQEQGIIHLDSTIGHYLGQAKTTNKADITTRSVLLHEAGFTPFIPFYRNLKPGDLQSYEDSDHQVKVADNAFLKNNYYQNVMWPEMLNSAVKPTGNYVYSDISMYVMKEIAEHETSTPMEEFVQDFLYKPIGMKTAGYTPRTRFDKSRIVPTQHDTAFRKVLLQGYVHDEGAAMAGGVAGHAGLFATANDLAIYGQLLLNRGEYGGVRYFKPETVDLFTSNQSQSSRRGLGFDRADPDLKKEYPSKLANSSVYGHTGYTGTCIWIDPKHQLVYIFLSNRVHPQVTGKLYELNIRSRIQDVIYETINEEK</sequence>
<dbReference type="Gene3D" id="3.40.710.10">
    <property type="entry name" value="DD-peptidase/beta-lactamase superfamily"/>
    <property type="match status" value="1"/>
</dbReference>
<evidence type="ECO:0000256" key="2">
    <source>
        <dbReference type="SAM" id="SignalP"/>
    </source>
</evidence>
<feature type="chain" id="PRO_5020529602" evidence="2">
    <location>
        <begin position="25"/>
        <end position="579"/>
    </location>
</feature>
<dbReference type="PANTHER" id="PTHR43283">
    <property type="entry name" value="BETA-LACTAMASE-RELATED"/>
    <property type="match status" value="1"/>
</dbReference>
<dbReference type="PANTHER" id="PTHR43283:SF11">
    <property type="entry name" value="BETA-LACTAMASE-RELATED DOMAIN-CONTAINING PROTEIN"/>
    <property type="match status" value="1"/>
</dbReference>
<dbReference type="Proteomes" id="UP000309872">
    <property type="component" value="Unassembled WGS sequence"/>
</dbReference>
<proteinExistence type="predicted"/>
<dbReference type="InterPro" id="IPR001466">
    <property type="entry name" value="Beta-lactam-related"/>
</dbReference>
<dbReference type="InterPro" id="IPR050789">
    <property type="entry name" value="Diverse_Enzym_Activities"/>
</dbReference>
<evidence type="ECO:0000259" key="3">
    <source>
        <dbReference type="Pfam" id="PF00144"/>
    </source>
</evidence>
<keyword evidence="1" id="KW-0378">Hydrolase</keyword>
<keyword evidence="5" id="KW-1185">Reference proteome</keyword>
<gene>
    <name evidence="4" type="ORF">FAZ19_01640</name>
</gene>
<evidence type="ECO:0000256" key="1">
    <source>
        <dbReference type="ARBA" id="ARBA00022801"/>
    </source>
</evidence>
<comment type="caution">
    <text evidence="4">The sequence shown here is derived from an EMBL/GenBank/DDBJ whole genome shotgun (WGS) entry which is preliminary data.</text>
</comment>
<name>A0A4U0H8A3_9SPHI</name>
<dbReference type="RefSeq" id="WP_136818856.1">
    <property type="nucleotide sequence ID" value="NZ_BMJX01000001.1"/>
</dbReference>
<protein>
    <submittedName>
        <fullName evidence="4">Beta-N-acetylglucosaminidase</fullName>
    </submittedName>
</protein>
<accession>A0A4U0H8A3</accession>
<evidence type="ECO:0000313" key="5">
    <source>
        <dbReference type="Proteomes" id="UP000309872"/>
    </source>
</evidence>
<organism evidence="4 5">
    <name type="scientific">Sphingobacterium alkalisoli</name>
    <dbReference type="NCBI Taxonomy" id="1874115"/>
    <lineage>
        <taxon>Bacteria</taxon>
        <taxon>Pseudomonadati</taxon>
        <taxon>Bacteroidota</taxon>
        <taxon>Sphingobacteriia</taxon>
        <taxon>Sphingobacteriales</taxon>
        <taxon>Sphingobacteriaceae</taxon>
        <taxon>Sphingobacterium</taxon>
    </lineage>
</organism>
<feature type="signal peptide" evidence="2">
    <location>
        <begin position="1"/>
        <end position="24"/>
    </location>
</feature>
<dbReference type="InterPro" id="IPR012338">
    <property type="entry name" value="Beta-lactam/transpept-like"/>
</dbReference>
<feature type="domain" description="Beta-lactamase-related" evidence="3">
    <location>
        <begin position="205"/>
        <end position="555"/>
    </location>
</feature>
<keyword evidence="2" id="KW-0732">Signal</keyword>
<dbReference type="SUPFAM" id="SSF56601">
    <property type="entry name" value="beta-lactamase/transpeptidase-like"/>
    <property type="match status" value="1"/>
</dbReference>
<dbReference type="Pfam" id="PF00144">
    <property type="entry name" value="Beta-lactamase"/>
    <property type="match status" value="1"/>
</dbReference>
<dbReference type="OrthoDB" id="9805821at2"/>
<reference evidence="4 5" key="1">
    <citation type="submission" date="2019-04" db="EMBL/GenBank/DDBJ databases">
        <title>Sphingobacterium olei sp. nov., isolated from oil-contaminated soil.</title>
        <authorList>
            <person name="Liu B."/>
        </authorList>
    </citation>
    <scope>NUCLEOTIDE SEQUENCE [LARGE SCALE GENOMIC DNA]</scope>
    <source>
        <strain evidence="4 5">Y3L14</strain>
    </source>
</reference>
<dbReference type="EMBL" id="SUKA01000001">
    <property type="protein sequence ID" value="TJY67988.1"/>
    <property type="molecule type" value="Genomic_DNA"/>
</dbReference>